<organism evidence="1 2">
    <name type="scientific">Petrolisthes manimaculis</name>
    <dbReference type="NCBI Taxonomy" id="1843537"/>
    <lineage>
        <taxon>Eukaryota</taxon>
        <taxon>Metazoa</taxon>
        <taxon>Ecdysozoa</taxon>
        <taxon>Arthropoda</taxon>
        <taxon>Crustacea</taxon>
        <taxon>Multicrustacea</taxon>
        <taxon>Malacostraca</taxon>
        <taxon>Eumalacostraca</taxon>
        <taxon>Eucarida</taxon>
        <taxon>Decapoda</taxon>
        <taxon>Pleocyemata</taxon>
        <taxon>Anomura</taxon>
        <taxon>Galatheoidea</taxon>
        <taxon>Porcellanidae</taxon>
        <taxon>Petrolisthes</taxon>
    </lineage>
</organism>
<evidence type="ECO:0000313" key="2">
    <source>
        <dbReference type="Proteomes" id="UP001292094"/>
    </source>
</evidence>
<name>A0AAE1Q1W4_9EUCA</name>
<dbReference type="AlphaFoldDB" id="A0AAE1Q1W4"/>
<gene>
    <name evidence="1" type="ORF">Pmani_010203</name>
</gene>
<dbReference type="EMBL" id="JAWZYT010000798">
    <property type="protein sequence ID" value="KAK4318780.1"/>
    <property type="molecule type" value="Genomic_DNA"/>
</dbReference>
<proteinExistence type="predicted"/>
<keyword evidence="2" id="KW-1185">Reference proteome</keyword>
<reference evidence="1" key="1">
    <citation type="submission" date="2023-11" db="EMBL/GenBank/DDBJ databases">
        <title>Genome assemblies of two species of porcelain crab, Petrolisthes cinctipes and Petrolisthes manimaculis (Anomura: Porcellanidae).</title>
        <authorList>
            <person name="Angst P."/>
        </authorList>
    </citation>
    <scope>NUCLEOTIDE SEQUENCE</scope>
    <source>
        <strain evidence="1">PB745_02</strain>
        <tissue evidence="1">Gill</tissue>
    </source>
</reference>
<sequence length="174" mass="19342">MLESFTNRTISPIKVITSQIVSLYKEHFLDHQFLLEVADETTGTLEYNGFNVMHERNQGQSVKLATTTDSDPPELDPTQYGWYEGEDGTSFYPTTLSHGVSFVPSTILQLIKCGCSTQDLGSTNRPCSTGYCGCVVTQMTCSMFCYYCNAGLDCCNECTRAVSVQEDDDDNEQD</sequence>
<comment type="caution">
    <text evidence="1">The sequence shown here is derived from an EMBL/GenBank/DDBJ whole genome shotgun (WGS) entry which is preliminary data.</text>
</comment>
<accession>A0AAE1Q1W4</accession>
<protein>
    <submittedName>
        <fullName evidence="1">Uncharacterized protein</fullName>
    </submittedName>
</protein>
<evidence type="ECO:0000313" key="1">
    <source>
        <dbReference type="EMBL" id="KAK4318780.1"/>
    </source>
</evidence>
<dbReference type="Proteomes" id="UP001292094">
    <property type="component" value="Unassembled WGS sequence"/>
</dbReference>